<dbReference type="EMBL" id="CP001365">
    <property type="protein sequence ID" value="ACM57485.1"/>
    <property type="molecule type" value="Genomic_DNA"/>
</dbReference>
<feature type="compositionally biased region" description="Gly residues" evidence="1">
    <location>
        <begin position="54"/>
        <end position="68"/>
    </location>
</feature>
<gene>
    <name evidence="2" type="ordered locus">Hlac_1907</name>
</gene>
<protein>
    <submittedName>
        <fullName evidence="2">Uncharacterized protein</fullName>
    </submittedName>
</protein>
<dbReference type="RefSeq" id="WP_015910610.1">
    <property type="nucleotide sequence ID" value="NC_012029.1"/>
</dbReference>
<dbReference type="GeneID" id="7399859"/>
<dbReference type="KEGG" id="hla:Hlac_1907"/>
<sequence length="78" mass="8149">MRHVHGSLLTIDLTDRTASTTPIDDWLDLGARIVELERVFNNARGFDRCDLGGDEGGSSGGDGNGAGGSRSENASADD</sequence>
<keyword evidence="3" id="KW-1185">Reference proteome</keyword>
<evidence type="ECO:0000313" key="3">
    <source>
        <dbReference type="Proteomes" id="UP000000740"/>
    </source>
</evidence>
<proteinExistence type="predicted"/>
<evidence type="ECO:0000313" key="2">
    <source>
        <dbReference type="EMBL" id="ACM57485.1"/>
    </source>
</evidence>
<accession>B9LQ47</accession>
<organism evidence="2 3">
    <name type="scientific">Halorubrum lacusprofundi (strain ATCC 49239 / DSM 5036 / JCM 8891 / ACAM 34)</name>
    <dbReference type="NCBI Taxonomy" id="416348"/>
    <lineage>
        <taxon>Archaea</taxon>
        <taxon>Methanobacteriati</taxon>
        <taxon>Methanobacteriota</taxon>
        <taxon>Stenosarchaea group</taxon>
        <taxon>Halobacteria</taxon>
        <taxon>Halobacteriales</taxon>
        <taxon>Haloferacaceae</taxon>
        <taxon>Halorubrum</taxon>
    </lineage>
</organism>
<reference evidence="2 3" key="1">
    <citation type="journal article" date="2016" name="Stand. Genomic Sci.">
        <title>Complete genome sequence of the Antarctic Halorubrum lacusprofundi type strain ACAM 34.</title>
        <authorList>
            <person name="Anderson I.J."/>
            <person name="DasSarma P."/>
            <person name="Lucas S."/>
            <person name="Copeland A."/>
            <person name="Lapidus A."/>
            <person name="Del Rio T.G."/>
            <person name="Tice H."/>
            <person name="Dalin E."/>
            <person name="Bruce D.C."/>
            <person name="Goodwin L."/>
            <person name="Pitluck S."/>
            <person name="Sims D."/>
            <person name="Brettin T.S."/>
            <person name="Detter J.C."/>
            <person name="Han C.S."/>
            <person name="Larimer F."/>
            <person name="Hauser L."/>
            <person name="Land M."/>
            <person name="Ivanova N."/>
            <person name="Richardson P."/>
            <person name="Cavicchioli R."/>
            <person name="DasSarma S."/>
            <person name="Woese C.R."/>
            <person name="Kyrpides N.C."/>
        </authorList>
    </citation>
    <scope>NUCLEOTIDE SEQUENCE [LARGE SCALE GENOMIC DNA]</scope>
    <source>
        <strain evidence="3">ATCC 49239 / DSM 5036 / JCM 8891 / ACAM 34</strain>
    </source>
</reference>
<dbReference type="Proteomes" id="UP000000740">
    <property type="component" value="Chromosome 1"/>
</dbReference>
<dbReference type="AlphaFoldDB" id="B9LQ47"/>
<dbReference type="HOGENOM" id="CLU_2613482_0_0_2"/>
<feature type="region of interest" description="Disordered" evidence="1">
    <location>
        <begin position="47"/>
        <end position="78"/>
    </location>
</feature>
<evidence type="ECO:0000256" key="1">
    <source>
        <dbReference type="SAM" id="MobiDB-lite"/>
    </source>
</evidence>
<name>B9LQ47_HALLT</name>